<reference evidence="5" key="1">
    <citation type="submission" date="2025-08" db="UniProtKB">
        <authorList>
            <consortium name="RefSeq"/>
        </authorList>
    </citation>
    <scope>IDENTIFICATION</scope>
</reference>
<organism evidence="4 5">
    <name type="scientific">Ceratotherium simum simum</name>
    <name type="common">Southern white rhinoceros</name>
    <dbReference type="NCBI Taxonomy" id="73337"/>
    <lineage>
        <taxon>Eukaryota</taxon>
        <taxon>Metazoa</taxon>
        <taxon>Chordata</taxon>
        <taxon>Craniata</taxon>
        <taxon>Vertebrata</taxon>
        <taxon>Euteleostomi</taxon>
        <taxon>Mammalia</taxon>
        <taxon>Eutheria</taxon>
        <taxon>Laurasiatheria</taxon>
        <taxon>Perissodactyla</taxon>
        <taxon>Rhinocerotidae</taxon>
        <taxon>Ceratotherium</taxon>
    </lineage>
</organism>
<dbReference type="InterPro" id="IPR014717">
    <property type="entry name" value="Transl_elong_EF1B/ribsomal_bS6"/>
</dbReference>
<dbReference type="CDD" id="cd15465">
    <property type="entry name" value="bS6_mito"/>
    <property type="match status" value="1"/>
</dbReference>
<evidence type="ECO:0000256" key="1">
    <source>
        <dbReference type="ARBA" id="ARBA00009512"/>
    </source>
</evidence>
<gene>
    <name evidence="5" type="primary">LOC101389572</name>
</gene>
<evidence type="ECO:0000313" key="5">
    <source>
        <dbReference type="RefSeq" id="XP_014635639.1"/>
    </source>
</evidence>
<comment type="similarity">
    <text evidence="1">Belongs to the bacterial ribosomal protein bS6 family.</text>
</comment>
<dbReference type="Gene3D" id="3.30.70.60">
    <property type="match status" value="1"/>
</dbReference>
<accession>A0ABM1C7V8</accession>
<protein>
    <recommendedName>
        <fullName evidence="2">Small ribosomal subunit protein bS6m</fullName>
    </recommendedName>
    <alternativeName>
        <fullName evidence="3">28S ribosomal protein S6, mitochondrial</fullName>
    </alternativeName>
</protein>
<dbReference type="GeneID" id="101389572"/>
<dbReference type="InterPro" id="IPR000529">
    <property type="entry name" value="Ribosomal_bS6"/>
</dbReference>
<keyword evidence="4" id="KW-1185">Reference proteome</keyword>
<evidence type="ECO:0000313" key="4">
    <source>
        <dbReference type="Proteomes" id="UP000694910"/>
    </source>
</evidence>
<name>A0ABM1C7V8_CERSS</name>
<proteinExistence type="inferred from homology"/>
<evidence type="ECO:0000256" key="2">
    <source>
        <dbReference type="ARBA" id="ARBA00035170"/>
    </source>
</evidence>
<dbReference type="Pfam" id="PF01250">
    <property type="entry name" value="Ribosomal_S6"/>
    <property type="match status" value="1"/>
</dbReference>
<sequence>MQRPETAAPLKRTIEALMDRGAIARNLENLGKRALPYKIFAHSQQHSRGGYFLVDFYAPPPTVESIMEYLSRDIDVIRPNVVKLPLTQEVKECEGIVPVTLEERLFHEEQEVRRVTRF</sequence>
<dbReference type="SUPFAM" id="SSF54995">
    <property type="entry name" value="Ribosomal protein S6"/>
    <property type="match status" value="1"/>
</dbReference>
<dbReference type="InterPro" id="IPR035980">
    <property type="entry name" value="Ribosomal_bS6_sf"/>
</dbReference>
<dbReference type="PANTHER" id="PTHR21011:SF1">
    <property type="entry name" value="SMALL RIBOSOMAL SUBUNIT PROTEIN BS6M"/>
    <property type="match status" value="1"/>
</dbReference>
<evidence type="ECO:0000256" key="3">
    <source>
        <dbReference type="ARBA" id="ARBA00035365"/>
    </source>
</evidence>
<dbReference type="Proteomes" id="UP000694910">
    <property type="component" value="Unplaced"/>
</dbReference>
<dbReference type="RefSeq" id="XP_014635639.1">
    <property type="nucleotide sequence ID" value="XM_014780153.1"/>
</dbReference>
<dbReference type="PANTHER" id="PTHR21011">
    <property type="entry name" value="MITOCHONDRIAL 28S RIBOSOMAL PROTEIN S6"/>
    <property type="match status" value="1"/>
</dbReference>